<name>M3UJH5_GORML</name>
<feature type="domain" description="Protein kinase" evidence="1">
    <location>
        <begin position="77"/>
        <end position="327"/>
    </location>
</feature>
<dbReference type="SUPFAM" id="SSF46565">
    <property type="entry name" value="Chaperone J-domain"/>
    <property type="match status" value="1"/>
</dbReference>
<dbReference type="InterPro" id="IPR036869">
    <property type="entry name" value="J_dom_sf"/>
</dbReference>
<dbReference type="Gene3D" id="1.10.287.110">
    <property type="entry name" value="DnaJ domain"/>
    <property type="match status" value="1"/>
</dbReference>
<comment type="caution">
    <text evidence="2">The sequence shown here is derived from an EMBL/GenBank/DDBJ whole genome shotgun (WGS) entry which is preliminary data.</text>
</comment>
<dbReference type="STRING" id="410332.SAMN04488550_3215"/>
<dbReference type="RefSeq" id="WP_008378244.1">
    <property type="nucleotide sequence ID" value="NZ_BAOP01000011.1"/>
</dbReference>
<dbReference type="EMBL" id="BAOP01000011">
    <property type="protein sequence ID" value="GAC79680.1"/>
    <property type="molecule type" value="Genomic_DNA"/>
</dbReference>
<organism evidence="2 3">
    <name type="scientific">Gordonia malaquae NBRC 108250</name>
    <dbReference type="NCBI Taxonomy" id="1223542"/>
    <lineage>
        <taxon>Bacteria</taxon>
        <taxon>Bacillati</taxon>
        <taxon>Actinomycetota</taxon>
        <taxon>Actinomycetes</taxon>
        <taxon>Mycobacteriales</taxon>
        <taxon>Gordoniaceae</taxon>
        <taxon>Gordonia</taxon>
    </lineage>
</organism>
<dbReference type="AlphaFoldDB" id="M3UJH5"/>
<dbReference type="GO" id="GO:0005524">
    <property type="term" value="F:ATP binding"/>
    <property type="evidence" value="ECO:0007669"/>
    <property type="project" value="InterPro"/>
</dbReference>
<dbReference type="InterPro" id="IPR011009">
    <property type="entry name" value="Kinase-like_dom_sf"/>
</dbReference>
<dbReference type="Gene3D" id="1.10.510.10">
    <property type="entry name" value="Transferase(Phosphotransferase) domain 1"/>
    <property type="match status" value="1"/>
</dbReference>
<protein>
    <recommendedName>
        <fullName evidence="1">Protein kinase domain-containing protein</fullName>
    </recommendedName>
</protein>
<dbReference type="GO" id="GO:0004672">
    <property type="term" value="F:protein kinase activity"/>
    <property type="evidence" value="ECO:0007669"/>
    <property type="project" value="InterPro"/>
</dbReference>
<proteinExistence type="predicted"/>
<evidence type="ECO:0000259" key="1">
    <source>
        <dbReference type="PROSITE" id="PS50011"/>
    </source>
</evidence>
<accession>M3UJH5</accession>
<evidence type="ECO:0000313" key="2">
    <source>
        <dbReference type="EMBL" id="GAC79680.1"/>
    </source>
</evidence>
<gene>
    <name evidence="2" type="ORF">GM1_011_01090</name>
</gene>
<dbReference type="PROSITE" id="PS50011">
    <property type="entry name" value="PROTEIN_KINASE_DOM"/>
    <property type="match status" value="1"/>
</dbReference>
<dbReference type="InterPro" id="IPR000719">
    <property type="entry name" value="Prot_kinase_dom"/>
</dbReference>
<keyword evidence="3" id="KW-1185">Reference proteome</keyword>
<reference evidence="2 3" key="1">
    <citation type="submission" date="2013-02" db="EMBL/GenBank/DDBJ databases">
        <title>Whole genome shotgun sequence of Gordonia malaquae NBRC 108250.</title>
        <authorList>
            <person name="Yoshida I."/>
            <person name="Hosoyama A."/>
            <person name="Tsuchikane K."/>
            <person name="Ando Y."/>
            <person name="Baba S."/>
            <person name="Ohji S."/>
            <person name="Hamada M."/>
            <person name="Tamura T."/>
            <person name="Yamazoe A."/>
            <person name="Yamazaki S."/>
            <person name="Fujita N."/>
        </authorList>
    </citation>
    <scope>NUCLEOTIDE SEQUENCE [LARGE SCALE GENOMIC DNA]</scope>
    <source>
        <strain evidence="2 3">NBRC 108250</strain>
    </source>
</reference>
<sequence length="327" mass="35556">MNREELEARRVVADARTAGDLFGPADGSRRDGRREFRRLAALLHPDRGGDVGAFEKLTALYDEWRAPAGTIVGRRGEYTLGAAVQGSVSVVYSAVSETGAPVAVKVPRSASPFAQRERRTLRALARFTDDPANAWLAPYYPQLLDTAVVDGGRHVNVLSAHGRAQGFVDLSAAVPAGGLDGRDWAWIHRRLLRAVAGAHAAGVVHGAIVPENVLIHPEGHGVVLAGWSFGSEPGDTLPGRIASRRDLYPPDDTELAGPELDVYMLHATMRLMLASDERRQRAFAVGCMQTSPRMRPDAVGLLDEYDDLLDDLYGPRTFRRFPYTVSA</sequence>
<dbReference type="Proteomes" id="UP000035009">
    <property type="component" value="Unassembled WGS sequence"/>
</dbReference>
<evidence type="ECO:0000313" key="3">
    <source>
        <dbReference type="Proteomes" id="UP000035009"/>
    </source>
</evidence>
<dbReference type="OrthoDB" id="4368010at2"/>
<dbReference type="SUPFAM" id="SSF56112">
    <property type="entry name" value="Protein kinase-like (PK-like)"/>
    <property type="match status" value="1"/>
</dbReference>
<dbReference type="eggNOG" id="COG0515">
    <property type="taxonomic scope" value="Bacteria"/>
</dbReference>